<dbReference type="SMART" id="SM00014">
    <property type="entry name" value="acidPPc"/>
    <property type="match status" value="1"/>
</dbReference>
<name>A0A6J6E3T1_9ZZZZ</name>
<dbReference type="InterPro" id="IPR000326">
    <property type="entry name" value="PAP2/HPO"/>
</dbReference>
<sequence>MLNEMGNLLTIDRRRLLLIFIAVTSAAAAAWTTYEVALERAWILRLDKSGLALRVERGTWMRDLAELMILLGQRAIVVGVLLIAAIWLFRATGSWHPIVLVVLGTLSLNVVVAAMKLVMARSRPITGEPRFLNPDTLGEIGLFPSGHAANAAFSWLVLLYLLSRKGAWSHFASAIGAGIAVALTVTMSLGSIMLGHHWITDLATGALVGWTIAAAFIAVDITVAWARKENWKLAQPLP</sequence>
<dbReference type="AlphaFoldDB" id="A0A6J6E3T1"/>
<feature type="transmembrane region" description="Helical" evidence="1">
    <location>
        <begin position="140"/>
        <end position="162"/>
    </location>
</feature>
<organism evidence="3">
    <name type="scientific">freshwater metagenome</name>
    <dbReference type="NCBI Taxonomy" id="449393"/>
    <lineage>
        <taxon>unclassified sequences</taxon>
        <taxon>metagenomes</taxon>
        <taxon>ecological metagenomes</taxon>
    </lineage>
</organism>
<feature type="transmembrane region" description="Helical" evidence="1">
    <location>
        <begin position="98"/>
        <end position="120"/>
    </location>
</feature>
<proteinExistence type="predicted"/>
<evidence type="ECO:0000313" key="3">
    <source>
        <dbReference type="EMBL" id="CAB4571042.1"/>
    </source>
</evidence>
<dbReference type="EMBL" id="CAEZTT010000019">
    <property type="protein sequence ID" value="CAB4571042.1"/>
    <property type="molecule type" value="Genomic_DNA"/>
</dbReference>
<protein>
    <submittedName>
        <fullName evidence="3">Unannotated protein</fullName>
    </submittedName>
</protein>
<keyword evidence="1" id="KW-0472">Membrane</keyword>
<dbReference type="InterPro" id="IPR036938">
    <property type="entry name" value="PAP2/HPO_sf"/>
</dbReference>
<feature type="domain" description="Phosphatidic acid phosphatase type 2/haloperoxidase" evidence="2">
    <location>
        <begin position="98"/>
        <end position="217"/>
    </location>
</feature>
<feature type="transmembrane region" description="Helical" evidence="1">
    <location>
        <begin position="67"/>
        <end position="89"/>
    </location>
</feature>
<evidence type="ECO:0000256" key="1">
    <source>
        <dbReference type="SAM" id="Phobius"/>
    </source>
</evidence>
<dbReference type="PANTHER" id="PTHR14969:SF13">
    <property type="entry name" value="AT30094P"/>
    <property type="match status" value="1"/>
</dbReference>
<keyword evidence="1" id="KW-0812">Transmembrane</keyword>
<feature type="transmembrane region" description="Helical" evidence="1">
    <location>
        <begin position="174"/>
        <end position="195"/>
    </location>
</feature>
<dbReference type="GO" id="GO:0042392">
    <property type="term" value="F:sphingosine-1-phosphate phosphatase activity"/>
    <property type="evidence" value="ECO:0007669"/>
    <property type="project" value="TreeGrafter"/>
</dbReference>
<evidence type="ECO:0000259" key="2">
    <source>
        <dbReference type="SMART" id="SM00014"/>
    </source>
</evidence>
<dbReference type="SUPFAM" id="SSF48317">
    <property type="entry name" value="Acid phosphatase/Vanadium-dependent haloperoxidase"/>
    <property type="match status" value="1"/>
</dbReference>
<gene>
    <name evidence="3" type="ORF">UFOPK1726_00284</name>
</gene>
<dbReference type="Pfam" id="PF01569">
    <property type="entry name" value="PAP2"/>
    <property type="match status" value="1"/>
</dbReference>
<reference evidence="3" key="1">
    <citation type="submission" date="2020-05" db="EMBL/GenBank/DDBJ databases">
        <authorList>
            <person name="Chiriac C."/>
            <person name="Salcher M."/>
            <person name="Ghai R."/>
            <person name="Kavagutti S V."/>
        </authorList>
    </citation>
    <scope>NUCLEOTIDE SEQUENCE</scope>
</reference>
<dbReference type="PANTHER" id="PTHR14969">
    <property type="entry name" value="SPHINGOSINE-1-PHOSPHATE PHOSPHOHYDROLASE"/>
    <property type="match status" value="1"/>
</dbReference>
<feature type="transmembrane region" description="Helical" evidence="1">
    <location>
        <begin position="207"/>
        <end position="226"/>
    </location>
</feature>
<keyword evidence="1" id="KW-1133">Transmembrane helix</keyword>
<dbReference type="Gene3D" id="1.20.144.10">
    <property type="entry name" value="Phosphatidic acid phosphatase type 2/haloperoxidase"/>
    <property type="match status" value="1"/>
</dbReference>
<accession>A0A6J6E3T1</accession>